<dbReference type="PANTHER" id="PTHR38436:SF1">
    <property type="entry name" value="ESTER CYCLASE"/>
    <property type="match status" value="1"/>
</dbReference>
<evidence type="ECO:0000313" key="2">
    <source>
        <dbReference type="Proteomes" id="UP000239210"/>
    </source>
</evidence>
<proteinExistence type="predicted"/>
<organism evidence="1 2">
    <name type="scientific">Geodermatophilus tzadiensis</name>
    <dbReference type="NCBI Taxonomy" id="1137988"/>
    <lineage>
        <taxon>Bacteria</taxon>
        <taxon>Bacillati</taxon>
        <taxon>Actinomycetota</taxon>
        <taxon>Actinomycetes</taxon>
        <taxon>Geodermatophilales</taxon>
        <taxon>Geodermatophilaceae</taxon>
        <taxon>Geodermatophilus</taxon>
    </lineage>
</organism>
<dbReference type="Proteomes" id="UP000239210">
    <property type="component" value="Unassembled WGS sequence"/>
</dbReference>
<dbReference type="RefSeq" id="WP_106281574.1">
    <property type="nucleotide sequence ID" value="NZ_PVTG01000021.1"/>
</dbReference>
<dbReference type="AlphaFoldDB" id="A0A2T0T140"/>
<dbReference type="SUPFAM" id="SSF54427">
    <property type="entry name" value="NTF2-like"/>
    <property type="match status" value="1"/>
</dbReference>
<comment type="caution">
    <text evidence="1">The sequence shown here is derived from an EMBL/GenBank/DDBJ whole genome shotgun (WGS) entry which is preliminary data.</text>
</comment>
<dbReference type="InterPro" id="IPR032710">
    <property type="entry name" value="NTF2-like_dom_sf"/>
</dbReference>
<dbReference type="PANTHER" id="PTHR38436">
    <property type="entry name" value="POLYKETIDE CYCLASE SNOAL-LIKE DOMAIN"/>
    <property type="match status" value="1"/>
</dbReference>
<dbReference type="GO" id="GO:0030638">
    <property type="term" value="P:polyketide metabolic process"/>
    <property type="evidence" value="ECO:0007669"/>
    <property type="project" value="InterPro"/>
</dbReference>
<dbReference type="InterPro" id="IPR009959">
    <property type="entry name" value="Cyclase_SnoaL-like"/>
</dbReference>
<dbReference type="OrthoDB" id="129343at2"/>
<keyword evidence="2" id="KW-1185">Reference proteome</keyword>
<dbReference type="EMBL" id="PVTG01000021">
    <property type="protein sequence ID" value="PRY39376.1"/>
    <property type="molecule type" value="Genomic_DNA"/>
</dbReference>
<dbReference type="Gene3D" id="3.10.450.50">
    <property type="match status" value="1"/>
</dbReference>
<accession>A0A2T0T140</accession>
<protein>
    <submittedName>
        <fullName evidence="1">SnoaL-like polyketide cyclase</fullName>
    </submittedName>
</protein>
<reference evidence="1 2" key="1">
    <citation type="submission" date="2018-03" db="EMBL/GenBank/DDBJ databases">
        <title>Genomic Encyclopedia of Archaeal and Bacterial Type Strains, Phase II (KMG-II): from individual species to whole genera.</title>
        <authorList>
            <person name="Goeker M."/>
        </authorList>
    </citation>
    <scope>NUCLEOTIDE SEQUENCE [LARGE SCALE GENOMIC DNA]</scope>
    <source>
        <strain evidence="1 2">DSM 45416</strain>
    </source>
</reference>
<name>A0A2T0T140_9ACTN</name>
<gene>
    <name evidence="1" type="ORF">LY71_12145</name>
</gene>
<sequence length="143" mass="15932">MTTPAELVERARQRWHAGDLPGYLEVYAEDVRYHGPEPQPMDKTAVAAFYEQFWSALGAPGRPNPQFDIHERLTDGDLFSCRFVVTGEHRGEFMGVPATGRPYVLEGITIMRFRGDQVVERWTTADLLGLMVQLGAVPAPASA</sequence>
<dbReference type="Pfam" id="PF07366">
    <property type="entry name" value="SnoaL"/>
    <property type="match status" value="1"/>
</dbReference>
<evidence type="ECO:0000313" key="1">
    <source>
        <dbReference type="EMBL" id="PRY39376.1"/>
    </source>
</evidence>